<sequence length="58" mass="6603">MTNNDQKRWLNWSNLQTHPIIIGSALLVLLGLPTIGFGAAVILDEKDWVEVELPEWMD</sequence>
<dbReference type="Proteomes" id="UP000660380">
    <property type="component" value="Unassembled WGS sequence"/>
</dbReference>
<feature type="transmembrane region" description="Helical" evidence="1">
    <location>
        <begin position="20"/>
        <end position="43"/>
    </location>
</feature>
<reference evidence="2 3" key="1">
    <citation type="journal article" date="2020" name="ISME J.">
        <title>Comparative genomics reveals insights into cyanobacterial evolution and habitat adaptation.</title>
        <authorList>
            <person name="Chen M.Y."/>
            <person name="Teng W.K."/>
            <person name="Zhao L."/>
            <person name="Hu C.X."/>
            <person name="Zhou Y.K."/>
            <person name="Han B.P."/>
            <person name="Song L.R."/>
            <person name="Shu W.S."/>
        </authorList>
    </citation>
    <scope>NUCLEOTIDE SEQUENCE [LARGE SCALE GENOMIC DNA]</scope>
    <source>
        <strain evidence="2 3">FACHB-248</strain>
    </source>
</reference>
<evidence type="ECO:0000256" key="1">
    <source>
        <dbReference type="SAM" id="Phobius"/>
    </source>
</evidence>
<gene>
    <name evidence="2" type="ORF">H6G81_14795</name>
</gene>
<dbReference type="RefSeq" id="WP_186227463.1">
    <property type="nucleotide sequence ID" value="NZ_JACJTA010000028.1"/>
</dbReference>
<comment type="caution">
    <text evidence="2">The sequence shown here is derived from an EMBL/GenBank/DDBJ whole genome shotgun (WGS) entry which is preliminary data.</text>
</comment>
<keyword evidence="1" id="KW-0472">Membrane</keyword>
<evidence type="ECO:0000313" key="2">
    <source>
        <dbReference type="EMBL" id="MBD2605755.1"/>
    </source>
</evidence>
<protein>
    <submittedName>
        <fullName evidence="2">Uncharacterized protein</fullName>
    </submittedName>
</protein>
<name>A0ABR8GRK1_9CYAN</name>
<accession>A0ABR8GRK1</accession>
<dbReference type="EMBL" id="JACJTA010000028">
    <property type="protein sequence ID" value="MBD2605755.1"/>
    <property type="molecule type" value="Genomic_DNA"/>
</dbReference>
<organism evidence="2 3">
    <name type="scientific">Scytonema hofmannii FACHB-248</name>
    <dbReference type="NCBI Taxonomy" id="1842502"/>
    <lineage>
        <taxon>Bacteria</taxon>
        <taxon>Bacillati</taxon>
        <taxon>Cyanobacteriota</taxon>
        <taxon>Cyanophyceae</taxon>
        <taxon>Nostocales</taxon>
        <taxon>Scytonemataceae</taxon>
        <taxon>Scytonema</taxon>
    </lineage>
</organism>
<evidence type="ECO:0000313" key="3">
    <source>
        <dbReference type="Proteomes" id="UP000660380"/>
    </source>
</evidence>
<keyword evidence="1" id="KW-0812">Transmembrane</keyword>
<proteinExistence type="predicted"/>
<keyword evidence="1" id="KW-1133">Transmembrane helix</keyword>
<keyword evidence="3" id="KW-1185">Reference proteome</keyword>